<comment type="caution">
    <text evidence="2">The sequence shown here is derived from an EMBL/GenBank/DDBJ whole genome shotgun (WGS) entry which is preliminary data.</text>
</comment>
<sequence length="250" mass="28590">MVMLHQSLFWLHIVFGTMALILFWVPVLTRKGGLNHVRFGRYYSWVMYTVSYSAIIMALMVLVNPEAVKPGMLTNATNPEQVLLFVRNFWALLLFLGVLVLTGIWYGNLVMQCKADREPLRTWYHLALHLSLFIGSLWLLYIYFFNQGIILHLIFGGLGAVSVVQTFRYIFAEEVTLAAVWKEHMGAMVGTGIGAYTAFLTFGTRRIFSEMGDWQWLFWIIPGIVGATAITLLSKQYETKFKGKMAPKSR</sequence>
<protein>
    <recommendedName>
        <fullName evidence="4">DUF2306 domain-containing protein</fullName>
    </recommendedName>
</protein>
<keyword evidence="1" id="KW-1133">Transmembrane helix</keyword>
<dbReference type="AlphaFoldDB" id="A0A7Z6ZS43"/>
<evidence type="ECO:0000313" key="3">
    <source>
        <dbReference type="Proteomes" id="UP000287766"/>
    </source>
</evidence>
<dbReference type="EMBL" id="PIPR01000003">
    <property type="protein sequence ID" value="RUO39136.1"/>
    <property type="molecule type" value="Genomic_DNA"/>
</dbReference>
<proteinExistence type="predicted"/>
<feature type="transmembrane region" description="Helical" evidence="1">
    <location>
        <begin position="6"/>
        <end position="25"/>
    </location>
</feature>
<evidence type="ECO:0008006" key="4">
    <source>
        <dbReference type="Google" id="ProtNLM"/>
    </source>
</evidence>
<keyword evidence="3" id="KW-1185">Reference proteome</keyword>
<feature type="transmembrane region" description="Helical" evidence="1">
    <location>
        <begin position="45"/>
        <end position="63"/>
    </location>
</feature>
<dbReference type="Proteomes" id="UP000287766">
    <property type="component" value="Unassembled WGS sequence"/>
</dbReference>
<feature type="transmembrane region" description="Helical" evidence="1">
    <location>
        <begin position="123"/>
        <end position="143"/>
    </location>
</feature>
<gene>
    <name evidence="2" type="ORF">CWE22_10270</name>
</gene>
<organism evidence="2 3">
    <name type="scientific">Pseudidiomarina aestuarii</name>
    <dbReference type="NCBI Taxonomy" id="624146"/>
    <lineage>
        <taxon>Bacteria</taxon>
        <taxon>Pseudomonadati</taxon>
        <taxon>Pseudomonadota</taxon>
        <taxon>Gammaproteobacteria</taxon>
        <taxon>Alteromonadales</taxon>
        <taxon>Idiomarinaceae</taxon>
        <taxon>Pseudidiomarina</taxon>
    </lineage>
</organism>
<accession>A0A7Z6ZS43</accession>
<keyword evidence="1" id="KW-0812">Transmembrane</keyword>
<keyword evidence="1" id="KW-0472">Membrane</keyword>
<feature type="transmembrane region" description="Helical" evidence="1">
    <location>
        <begin position="89"/>
        <end position="111"/>
    </location>
</feature>
<feature type="transmembrane region" description="Helical" evidence="1">
    <location>
        <begin position="149"/>
        <end position="172"/>
    </location>
</feature>
<feature type="transmembrane region" description="Helical" evidence="1">
    <location>
        <begin position="184"/>
        <end position="204"/>
    </location>
</feature>
<feature type="transmembrane region" description="Helical" evidence="1">
    <location>
        <begin position="216"/>
        <end position="234"/>
    </location>
</feature>
<evidence type="ECO:0000256" key="1">
    <source>
        <dbReference type="SAM" id="Phobius"/>
    </source>
</evidence>
<name>A0A7Z6ZS43_9GAMM</name>
<dbReference type="RefSeq" id="WP_169931403.1">
    <property type="nucleotide sequence ID" value="NZ_PIPR01000003.1"/>
</dbReference>
<reference evidence="3" key="1">
    <citation type="journal article" date="2018" name="Front. Microbiol.">
        <title>Genome-Based Analysis Reveals the Taxonomy and Diversity of the Family Idiomarinaceae.</title>
        <authorList>
            <person name="Liu Y."/>
            <person name="Lai Q."/>
            <person name="Shao Z."/>
        </authorList>
    </citation>
    <scope>NUCLEOTIDE SEQUENCE [LARGE SCALE GENOMIC DNA]</scope>
    <source>
        <strain evidence="3">KYW314</strain>
    </source>
</reference>
<evidence type="ECO:0000313" key="2">
    <source>
        <dbReference type="EMBL" id="RUO39136.1"/>
    </source>
</evidence>